<dbReference type="EMBL" id="CP048626">
    <property type="protein sequence ID" value="QIB54131.1"/>
    <property type="molecule type" value="Genomic_DNA"/>
</dbReference>
<dbReference type="Proteomes" id="UP000464715">
    <property type="component" value="Chromosome"/>
</dbReference>
<accession>A0ABX6J3U7</accession>
<organism evidence="1 2">
    <name type="scientific">Blautia producta ATCC 27340 = DSM 2950</name>
    <dbReference type="NCBI Taxonomy" id="1121114"/>
    <lineage>
        <taxon>Bacteria</taxon>
        <taxon>Bacillati</taxon>
        <taxon>Bacillota</taxon>
        <taxon>Clostridia</taxon>
        <taxon>Lachnospirales</taxon>
        <taxon>Lachnospiraceae</taxon>
        <taxon>Blautia</taxon>
    </lineage>
</organism>
<dbReference type="RefSeq" id="WP_018594041.1">
    <property type="nucleotide sequence ID" value="NZ_AUUC01000011.1"/>
</dbReference>
<dbReference type="GeneID" id="75051190"/>
<name>A0ABX6J3U7_9FIRM</name>
<protein>
    <submittedName>
        <fullName evidence="1">Uncharacterized protein</fullName>
    </submittedName>
</protein>
<evidence type="ECO:0000313" key="1">
    <source>
        <dbReference type="EMBL" id="QIB54131.1"/>
    </source>
</evidence>
<reference evidence="1 2" key="1">
    <citation type="submission" date="2020-02" db="EMBL/GenBank/DDBJ databases">
        <title>Complete genome sequence of Blautia producta JCM 1471(T).</title>
        <authorList>
            <person name="Tourlousse D.M."/>
            <person name="Sakamoto M."/>
            <person name="Miura T."/>
            <person name="Narita K."/>
            <person name="Ohashi A."/>
            <person name="Uchino Y."/>
            <person name="Yamazoe A."/>
            <person name="Kameyama K."/>
            <person name="Terauchi J."/>
            <person name="Ohkuma M."/>
            <person name="Kawasaki H."/>
            <person name="Sekiguchi Y."/>
        </authorList>
    </citation>
    <scope>NUCLEOTIDE SEQUENCE [LARGE SCALE GENOMIC DNA]</scope>
    <source>
        <strain evidence="1 2">JCM 1471</strain>
    </source>
</reference>
<keyword evidence="2" id="KW-1185">Reference proteome</keyword>
<dbReference type="InterPro" id="IPR036061">
    <property type="entry name" value="CheW-like_dom_sf"/>
</dbReference>
<evidence type="ECO:0000313" key="2">
    <source>
        <dbReference type="Proteomes" id="UP000464715"/>
    </source>
</evidence>
<proteinExistence type="predicted"/>
<gene>
    <name evidence="1" type="ORF">GXM18_04195</name>
</gene>
<sequence>MEVIIVKTRSGVLYIEKEKTETIFMNPKIWKIPGAGEEILGVSVYKGRLAVYYRLGSERDAKCGILMKTQGDMTVGVAAEEVAGEEEDTDRMPYVQRTGKAGSRLLWQVYGAFKKGQIRDDCRQYGEPADHQLYIFYEGAGTFRYPA</sequence>
<dbReference type="SUPFAM" id="SSF50341">
    <property type="entry name" value="CheW-like"/>
    <property type="match status" value="1"/>
</dbReference>